<proteinExistence type="predicted"/>
<reference evidence="2" key="1">
    <citation type="submission" date="2020-03" db="EMBL/GenBank/DDBJ databases">
        <title>The deep terrestrial virosphere.</title>
        <authorList>
            <person name="Holmfeldt K."/>
            <person name="Nilsson E."/>
            <person name="Simone D."/>
            <person name="Lopez-Fernandez M."/>
            <person name="Wu X."/>
            <person name="de Brujin I."/>
            <person name="Lundin D."/>
            <person name="Andersson A."/>
            <person name="Bertilsson S."/>
            <person name="Dopson M."/>
        </authorList>
    </citation>
    <scope>NUCLEOTIDE SEQUENCE</scope>
    <source>
        <strain evidence="2">MM415A02301</strain>
        <strain evidence="1">MM415B01206</strain>
    </source>
</reference>
<sequence length="243" mass="25615">MIVCLFLAVGTARAADTIPFSGDLNGGGGANDLDKITSTEQGDSAIGILQGHATWGNGVFFFSLDVDGGAGDAEPHYVSAGDGGNERWVLGTLHNSTAVTALPQADHLWSGEVIRGINAGENIAQFDCVFLNVADGEWHQADADAVGEWPAWGMAVESLDGAWPATDGDPVWVLTRGVVRDDTWTGFSINDKVYLDETTAGGITATAPTTDGDCIQPIGRVTGTDGDEIYFMFDPLNGYYEHN</sequence>
<accession>A0A6M3JW13</accession>
<gene>
    <name evidence="2" type="ORF">MM415A02301_0002</name>
    <name evidence="1" type="ORF">MM415B01206_0002</name>
</gene>
<dbReference type="EMBL" id="MT141393">
    <property type="protein sequence ID" value="QJA60033.1"/>
    <property type="molecule type" value="Genomic_DNA"/>
</dbReference>
<name>A0A6M3JW13_9ZZZZ</name>
<dbReference type="AlphaFoldDB" id="A0A6M3JW13"/>
<organism evidence="2">
    <name type="scientific">viral metagenome</name>
    <dbReference type="NCBI Taxonomy" id="1070528"/>
    <lineage>
        <taxon>unclassified sequences</taxon>
        <taxon>metagenomes</taxon>
        <taxon>organismal metagenomes</taxon>
    </lineage>
</organism>
<evidence type="ECO:0000313" key="2">
    <source>
        <dbReference type="EMBL" id="QJA73588.1"/>
    </source>
</evidence>
<protein>
    <submittedName>
        <fullName evidence="2">Putative structural protein</fullName>
    </submittedName>
</protein>
<evidence type="ECO:0000313" key="1">
    <source>
        <dbReference type="EMBL" id="QJA60033.1"/>
    </source>
</evidence>
<dbReference type="EMBL" id="MT142038">
    <property type="protein sequence ID" value="QJA73588.1"/>
    <property type="molecule type" value="Genomic_DNA"/>
</dbReference>